<dbReference type="AlphaFoldDB" id="A0A2K1KMD5"/>
<protein>
    <submittedName>
        <fullName evidence="2 3">Uncharacterized protein</fullName>
    </submittedName>
</protein>
<reference evidence="2 4" key="1">
    <citation type="journal article" date="2008" name="Science">
        <title>The Physcomitrella genome reveals evolutionary insights into the conquest of land by plants.</title>
        <authorList>
            <person name="Rensing S."/>
            <person name="Lang D."/>
            <person name="Zimmer A."/>
            <person name="Terry A."/>
            <person name="Salamov A."/>
            <person name="Shapiro H."/>
            <person name="Nishiyama T."/>
            <person name="Perroud P.-F."/>
            <person name="Lindquist E."/>
            <person name="Kamisugi Y."/>
            <person name="Tanahashi T."/>
            <person name="Sakakibara K."/>
            <person name="Fujita T."/>
            <person name="Oishi K."/>
            <person name="Shin-I T."/>
            <person name="Kuroki Y."/>
            <person name="Toyoda A."/>
            <person name="Suzuki Y."/>
            <person name="Hashimoto A."/>
            <person name="Yamaguchi K."/>
            <person name="Sugano A."/>
            <person name="Kohara Y."/>
            <person name="Fujiyama A."/>
            <person name="Anterola A."/>
            <person name="Aoki S."/>
            <person name="Ashton N."/>
            <person name="Barbazuk W.B."/>
            <person name="Barker E."/>
            <person name="Bennetzen J."/>
            <person name="Bezanilla M."/>
            <person name="Blankenship R."/>
            <person name="Cho S.H."/>
            <person name="Dutcher S."/>
            <person name="Estelle M."/>
            <person name="Fawcett J.A."/>
            <person name="Gundlach H."/>
            <person name="Hanada K."/>
            <person name="Heyl A."/>
            <person name="Hicks K.A."/>
            <person name="Hugh J."/>
            <person name="Lohr M."/>
            <person name="Mayer K."/>
            <person name="Melkozernov A."/>
            <person name="Murata T."/>
            <person name="Nelson D."/>
            <person name="Pils B."/>
            <person name="Prigge M."/>
            <person name="Reiss B."/>
            <person name="Renner T."/>
            <person name="Rombauts S."/>
            <person name="Rushton P."/>
            <person name="Sanderfoot A."/>
            <person name="Schween G."/>
            <person name="Shiu S.-H."/>
            <person name="Stueber K."/>
            <person name="Theodoulou F.L."/>
            <person name="Tu H."/>
            <person name="Van de Peer Y."/>
            <person name="Verrier P.J."/>
            <person name="Waters E."/>
            <person name="Wood A."/>
            <person name="Yang L."/>
            <person name="Cove D."/>
            <person name="Cuming A."/>
            <person name="Hasebe M."/>
            <person name="Lucas S."/>
            <person name="Mishler D.B."/>
            <person name="Reski R."/>
            <person name="Grigoriev I."/>
            <person name="Quatrano R.S."/>
            <person name="Boore J.L."/>
        </authorList>
    </citation>
    <scope>NUCLEOTIDE SEQUENCE [LARGE SCALE GENOMIC DNA]</scope>
    <source>
        <strain evidence="3 4">cv. Gransden 2004</strain>
    </source>
</reference>
<reference evidence="3" key="3">
    <citation type="submission" date="2020-12" db="UniProtKB">
        <authorList>
            <consortium name="EnsemblPlants"/>
        </authorList>
    </citation>
    <scope>IDENTIFICATION</scope>
</reference>
<keyword evidence="4" id="KW-1185">Reference proteome</keyword>
<feature type="region of interest" description="Disordered" evidence="1">
    <location>
        <begin position="429"/>
        <end position="453"/>
    </location>
</feature>
<dbReference type="EMBL" id="ABEU02000004">
    <property type="protein sequence ID" value="PNR54945.1"/>
    <property type="molecule type" value="Genomic_DNA"/>
</dbReference>
<gene>
    <name evidence="2" type="ORF">PHYPA_005838</name>
</gene>
<sequence length="709" mass="78966">MGCDCVQLDRHIGSCSLVHEYLTKAEHEEEEGPKPAFALQFLCSLASIMEPPLVSFPIPFWMTTLEHPYPELYKGLCQAFLVANRMLDAIVGRESLGPSIIGASSPPVPRASQKRPSFRNPTKGSAKGSVKGSTKSSTKGSVKGSSRGSAKDTAKNSTSGESVPRIVDTPADDLGFATPAVSMLWPIARMEVPMEPGVDPAIARDHQILYYRLELIGRESKVMEDSIVYIKDSAIERIPLWFQCFFAEDSFIIAVPTLVKEPGPLKPITMVQWHVRLLLALESYVALDDAKMWVMEIIEEIHEIFKEDPAQGQQPRLPCNQNTPFGPFQRWVEKLEEVVESTMEDVDPPEQNFKLVIDWRLFLVALADAHFDYFLSKSSIDDIVQARTDFFVVVATKSLTDPTNEFFTLEDFLATWMWFDPDVDDEEEATVGSSGKPMFVESKERKEAPLKPSPSVASPLVESEWDFAAEMKKFIYGLLNKGKVGIPWHSLLLCCCRDLDKELSIRKAFNVLGAPMGPMNVTLSAEEMLCLCFPNGVQGAEESAVKPWDISSLKMMLKQVDMESISVPRSPGDSYGSESYLDDFSRKPCEQRTGMECVEPQKPPILLFCEIEDVMAEFLNQVAAPSPSCTPLSCISSEANHTIEVFVDALAEEQVEPLMWFTIDDVLQKDATAKLRVALFKIYGRSCAYPVPLNVGVKPPPPVRASHKK</sequence>
<accession>A0A2K1KMD5</accession>
<dbReference type="Proteomes" id="UP000006727">
    <property type="component" value="Chromosome 4"/>
</dbReference>
<dbReference type="PaxDb" id="3218-PP1S337_18V6.1"/>
<dbReference type="EnsemblPlants" id="Pp3c4_6290V3.1">
    <property type="protein sequence ID" value="Pp3c4_6290V3.1"/>
    <property type="gene ID" value="Pp3c4_6290"/>
</dbReference>
<evidence type="ECO:0000313" key="2">
    <source>
        <dbReference type="EMBL" id="PNR54945.1"/>
    </source>
</evidence>
<feature type="compositionally biased region" description="Low complexity" evidence="1">
    <location>
        <begin position="123"/>
        <end position="148"/>
    </location>
</feature>
<evidence type="ECO:0000313" key="4">
    <source>
        <dbReference type="Proteomes" id="UP000006727"/>
    </source>
</evidence>
<name>A0A2K1KMD5_PHYPA</name>
<organism evidence="2">
    <name type="scientific">Physcomitrium patens</name>
    <name type="common">Spreading-leaved earth moss</name>
    <name type="synonym">Physcomitrella patens</name>
    <dbReference type="NCBI Taxonomy" id="3218"/>
    <lineage>
        <taxon>Eukaryota</taxon>
        <taxon>Viridiplantae</taxon>
        <taxon>Streptophyta</taxon>
        <taxon>Embryophyta</taxon>
        <taxon>Bryophyta</taxon>
        <taxon>Bryophytina</taxon>
        <taxon>Bryopsida</taxon>
        <taxon>Funariidae</taxon>
        <taxon>Funariales</taxon>
        <taxon>Funariaceae</taxon>
        <taxon>Physcomitrium</taxon>
    </lineage>
</organism>
<evidence type="ECO:0000256" key="1">
    <source>
        <dbReference type="SAM" id="MobiDB-lite"/>
    </source>
</evidence>
<evidence type="ECO:0000313" key="3">
    <source>
        <dbReference type="EnsemblPlants" id="Pp3c4_6290V3.1"/>
    </source>
</evidence>
<dbReference type="Gramene" id="Pp3c4_6290V3.1">
    <property type="protein sequence ID" value="Pp3c4_6290V3.1"/>
    <property type="gene ID" value="Pp3c4_6290"/>
</dbReference>
<proteinExistence type="predicted"/>
<reference evidence="2 4" key="2">
    <citation type="journal article" date="2018" name="Plant J.">
        <title>The Physcomitrella patens chromosome-scale assembly reveals moss genome structure and evolution.</title>
        <authorList>
            <person name="Lang D."/>
            <person name="Ullrich K.K."/>
            <person name="Murat F."/>
            <person name="Fuchs J."/>
            <person name="Jenkins J."/>
            <person name="Haas F.B."/>
            <person name="Piednoel M."/>
            <person name="Gundlach H."/>
            <person name="Van Bel M."/>
            <person name="Meyberg R."/>
            <person name="Vives C."/>
            <person name="Morata J."/>
            <person name="Symeonidi A."/>
            <person name="Hiss M."/>
            <person name="Muchero W."/>
            <person name="Kamisugi Y."/>
            <person name="Saleh O."/>
            <person name="Blanc G."/>
            <person name="Decker E.L."/>
            <person name="van Gessel N."/>
            <person name="Grimwood J."/>
            <person name="Hayes R.D."/>
            <person name="Graham S.W."/>
            <person name="Gunter L.E."/>
            <person name="McDaniel S.F."/>
            <person name="Hoernstein S.N.W."/>
            <person name="Larsson A."/>
            <person name="Li F.W."/>
            <person name="Perroud P.F."/>
            <person name="Phillips J."/>
            <person name="Ranjan P."/>
            <person name="Rokshar D.S."/>
            <person name="Rothfels C.J."/>
            <person name="Schneider L."/>
            <person name="Shu S."/>
            <person name="Stevenson D.W."/>
            <person name="Thummler F."/>
            <person name="Tillich M."/>
            <person name="Villarreal Aguilar J.C."/>
            <person name="Widiez T."/>
            <person name="Wong G.K."/>
            <person name="Wymore A."/>
            <person name="Zhang Y."/>
            <person name="Zimmer A.D."/>
            <person name="Quatrano R.S."/>
            <person name="Mayer K.F.X."/>
            <person name="Goodstein D."/>
            <person name="Casacuberta J.M."/>
            <person name="Vandepoele K."/>
            <person name="Reski R."/>
            <person name="Cuming A.C."/>
            <person name="Tuskan G.A."/>
            <person name="Maumus F."/>
            <person name="Salse J."/>
            <person name="Schmutz J."/>
            <person name="Rensing S.A."/>
        </authorList>
    </citation>
    <scope>NUCLEOTIDE SEQUENCE [LARGE SCALE GENOMIC DNA]</scope>
    <source>
        <strain evidence="3 4">cv. Gransden 2004</strain>
    </source>
</reference>
<feature type="region of interest" description="Disordered" evidence="1">
    <location>
        <begin position="101"/>
        <end position="170"/>
    </location>
</feature>
<dbReference type="InParanoid" id="A0A2K1KMD5"/>